<dbReference type="SMART" id="SM00116">
    <property type="entry name" value="CBS"/>
    <property type="match status" value="2"/>
</dbReference>
<evidence type="ECO:0000256" key="6">
    <source>
        <dbReference type="ARBA" id="ARBA00023136"/>
    </source>
</evidence>
<keyword evidence="6 8" id="KW-0472">Membrane</keyword>
<evidence type="ECO:0000313" key="10">
    <source>
        <dbReference type="EMBL" id="RLE52946.1"/>
    </source>
</evidence>
<dbReference type="InterPro" id="IPR000644">
    <property type="entry name" value="CBS_dom"/>
</dbReference>
<comment type="subcellular location">
    <subcellularLocation>
        <location evidence="1">Membrane</location>
        <topology evidence="1">Multi-pass membrane protein</topology>
    </subcellularLocation>
</comment>
<sequence>MEPLILVLAVVYVVTLAMSAWFSATETAVLTVDRVKLADRAASGDAKTRKLLKLLEDPAHLIMAIVVGDVANDMIASSVAAMLGYMLFGIEGAALMAGFTVIITLFFGESFPKTIGLYNAERWLTTFSKAVWFYAKIMEPISDGLAGLSKKLAASLGGKTSRERFDLKQRILELTDVATRLKVLDFKEGDVIRRILHLGERRARDVMTPKKHIAIVSSNSTIEEVAKIMAREKQSNLLVYDGSSDNVVGVVALRDILSPLAEGKGKESVKNYLTRCIHVLEDEDALDVLTNMQRNNVHVAIVHDPVTKNIKGIVVLRDFAEEVLGHFVC</sequence>
<reference evidence="10 11" key="1">
    <citation type="submission" date="2018-06" db="EMBL/GenBank/DDBJ databases">
        <title>Extensive metabolic versatility and redundancy in microbially diverse, dynamic hydrothermal sediments.</title>
        <authorList>
            <person name="Dombrowski N."/>
            <person name="Teske A."/>
            <person name="Baker B.J."/>
        </authorList>
    </citation>
    <scope>NUCLEOTIDE SEQUENCE [LARGE SCALE GENOMIC DNA]</scope>
    <source>
        <strain evidence="10">B34_G17</strain>
    </source>
</reference>
<evidence type="ECO:0000256" key="4">
    <source>
        <dbReference type="ARBA" id="ARBA00022989"/>
    </source>
</evidence>
<feature type="domain" description="CBS" evidence="9">
    <location>
        <begin position="207"/>
        <end position="267"/>
    </location>
</feature>
<proteinExistence type="predicted"/>
<name>A0A497F0F4_9CREN</name>
<accession>A0A497F0F4</accession>
<dbReference type="Pfam" id="PF01595">
    <property type="entry name" value="CNNM"/>
    <property type="match status" value="1"/>
</dbReference>
<dbReference type="PROSITE" id="PS51371">
    <property type="entry name" value="CBS"/>
    <property type="match status" value="1"/>
</dbReference>
<keyword evidence="2 8" id="KW-0812">Transmembrane</keyword>
<evidence type="ECO:0000256" key="3">
    <source>
        <dbReference type="ARBA" id="ARBA00022737"/>
    </source>
</evidence>
<keyword evidence="4 8" id="KW-1133">Transmembrane helix</keyword>
<keyword evidence="5 7" id="KW-0129">CBS domain</keyword>
<protein>
    <recommendedName>
        <fullName evidence="9">CBS domain-containing protein</fullName>
    </recommendedName>
</protein>
<dbReference type="CDD" id="cd04590">
    <property type="entry name" value="CBS_pair_CorC_HlyC_assoc"/>
    <property type="match status" value="1"/>
</dbReference>
<evidence type="ECO:0000259" key="9">
    <source>
        <dbReference type="PROSITE" id="PS51371"/>
    </source>
</evidence>
<evidence type="ECO:0000256" key="8">
    <source>
        <dbReference type="SAM" id="Phobius"/>
    </source>
</evidence>
<evidence type="ECO:0000256" key="7">
    <source>
        <dbReference type="PROSITE-ProRule" id="PRU00703"/>
    </source>
</evidence>
<evidence type="ECO:0000256" key="5">
    <source>
        <dbReference type="ARBA" id="ARBA00023122"/>
    </source>
</evidence>
<evidence type="ECO:0000313" key="11">
    <source>
        <dbReference type="Proteomes" id="UP000272051"/>
    </source>
</evidence>
<dbReference type="Gene3D" id="3.10.580.10">
    <property type="entry name" value="CBS-domain"/>
    <property type="match status" value="1"/>
</dbReference>
<gene>
    <name evidence="10" type="ORF">DRJ33_02370</name>
</gene>
<dbReference type="InterPro" id="IPR002550">
    <property type="entry name" value="CNNM"/>
</dbReference>
<dbReference type="SUPFAM" id="SSF54631">
    <property type="entry name" value="CBS-domain pair"/>
    <property type="match status" value="1"/>
</dbReference>
<dbReference type="InterPro" id="IPR046342">
    <property type="entry name" value="CBS_dom_sf"/>
</dbReference>
<keyword evidence="3" id="KW-0677">Repeat</keyword>
<organism evidence="10 11">
    <name type="scientific">Thermoproteota archaeon</name>
    <dbReference type="NCBI Taxonomy" id="2056631"/>
    <lineage>
        <taxon>Archaea</taxon>
        <taxon>Thermoproteota</taxon>
    </lineage>
</organism>
<feature type="transmembrane region" description="Helical" evidence="8">
    <location>
        <begin position="82"/>
        <end position="107"/>
    </location>
</feature>
<comment type="caution">
    <text evidence="10">The sequence shown here is derived from an EMBL/GenBank/DDBJ whole genome shotgun (WGS) entry which is preliminary data.</text>
</comment>
<dbReference type="EMBL" id="QMQX01000028">
    <property type="protein sequence ID" value="RLE52946.1"/>
    <property type="molecule type" value="Genomic_DNA"/>
</dbReference>
<dbReference type="InterPro" id="IPR044751">
    <property type="entry name" value="Ion_transp-like_CBS"/>
</dbReference>
<evidence type="ECO:0000256" key="1">
    <source>
        <dbReference type="ARBA" id="ARBA00004141"/>
    </source>
</evidence>
<dbReference type="AlphaFoldDB" id="A0A497F0F4"/>
<dbReference type="Proteomes" id="UP000272051">
    <property type="component" value="Unassembled WGS sequence"/>
</dbReference>
<dbReference type="GO" id="GO:0005886">
    <property type="term" value="C:plasma membrane"/>
    <property type="evidence" value="ECO:0007669"/>
    <property type="project" value="TreeGrafter"/>
</dbReference>
<dbReference type="PANTHER" id="PTHR22777">
    <property type="entry name" value="HEMOLYSIN-RELATED"/>
    <property type="match status" value="1"/>
</dbReference>
<dbReference type="Pfam" id="PF00571">
    <property type="entry name" value="CBS"/>
    <property type="match status" value="2"/>
</dbReference>
<dbReference type="PANTHER" id="PTHR22777:SF17">
    <property type="entry name" value="UPF0053 PROTEIN SLL0260"/>
    <property type="match status" value="1"/>
</dbReference>
<evidence type="ECO:0000256" key="2">
    <source>
        <dbReference type="ARBA" id="ARBA00022692"/>
    </source>
</evidence>